<dbReference type="Gene3D" id="3.40.30.10">
    <property type="entry name" value="Glutaredoxin"/>
    <property type="match status" value="1"/>
</dbReference>
<gene>
    <name evidence="3" type="ORF">GALL_316740</name>
</gene>
<name>A0A1J5QSP4_9ZZZZ</name>
<sequence length="203" mass="22393">MSELKLESSLVNQEKRHGRGLLLLLLAMFSLPLLIVGAMYQFHWHPDGGSHGQLISPPQALSLAELSTLQGKTFGAVQWKNKWSLVYIGQSGCDAACEAQLHGLRQIHAALDKEIGRAQRILLVTSGAEAESLARIQAQYPDLTILTGSAVDQFARRFAAGTQPGSTWLVDPLGNLMMRYPPGFEPRGMYKDLMRLMTYSWVG</sequence>
<keyword evidence="2" id="KW-1133">Transmembrane helix</keyword>
<organism evidence="3">
    <name type="scientific">mine drainage metagenome</name>
    <dbReference type="NCBI Taxonomy" id="410659"/>
    <lineage>
        <taxon>unclassified sequences</taxon>
        <taxon>metagenomes</taxon>
        <taxon>ecological metagenomes</taxon>
    </lineage>
</organism>
<reference evidence="3" key="1">
    <citation type="submission" date="2016-10" db="EMBL/GenBank/DDBJ databases">
        <title>Sequence of Gallionella enrichment culture.</title>
        <authorList>
            <person name="Poehlein A."/>
            <person name="Muehling M."/>
            <person name="Daniel R."/>
        </authorList>
    </citation>
    <scope>NUCLEOTIDE SEQUENCE</scope>
</reference>
<proteinExistence type="inferred from homology"/>
<keyword evidence="2" id="KW-0472">Membrane</keyword>
<comment type="caution">
    <text evidence="3">The sequence shown here is derived from an EMBL/GenBank/DDBJ whole genome shotgun (WGS) entry which is preliminary data.</text>
</comment>
<protein>
    <recommendedName>
        <fullName evidence="4">Thioredoxin domain-containing protein</fullName>
    </recommendedName>
</protein>
<evidence type="ECO:0008006" key="4">
    <source>
        <dbReference type="Google" id="ProtNLM"/>
    </source>
</evidence>
<dbReference type="InterPro" id="IPR036249">
    <property type="entry name" value="Thioredoxin-like_sf"/>
</dbReference>
<dbReference type="SUPFAM" id="SSF52833">
    <property type="entry name" value="Thioredoxin-like"/>
    <property type="match status" value="1"/>
</dbReference>
<dbReference type="Pfam" id="PF02630">
    <property type="entry name" value="SCO1-SenC"/>
    <property type="match status" value="1"/>
</dbReference>
<dbReference type="EMBL" id="MLJW01000477">
    <property type="protein sequence ID" value="OIQ86480.1"/>
    <property type="molecule type" value="Genomic_DNA"/>
</dbReference>
<keyword evidence="2" id="KW-0812">Transmembrane</keyword>
<feature type="transmembrane region" description="Helical" evidence="2">
    <location>
        <begin position="21"/>
        <end position="40"/>
    </location>
</feature>
<evidence type="ECO:0000256" key="2">
    <source>
        <dbReference type="SAM" id="Phobius"/>
    </source>
</evidence>
<dbReference type="AlphaFoldDB" id="A0A1J5QSP4"/>
<evidence type="ECO:0000313" key="3">
    <source>
        <dbReference type="EMBL" id="OIQ86480.1"/>
    </source>
</evidence>
<comment type="similarity">
    <text evidence="1">Belongs to the SCO1/2 family.</text>
</comment>
<dbReference type="InterPro" id="IPR003782">
    <property type="entry name" value="SCO1/SenC"/>
</dbReference>
<evidence type="ECO:0000256" key="1">
    <source>
        <dbReference type="ARBA" id="ARBA00010996"/>
    </source>
</evidence>
<accession>A0A1J5QSP4</accession>